<keyword evidence="5 12" id="KW-1133">Transmembrane helix</keyword>
<dbReference type="Pfam" id="PF24061">
    <property type="entry name" value="LBD_receptor"/>
    <property type="match status" value="4"/>
</dbReference>
<proteinExistence type="predicted"/>
<feature type="domain" description="Ionotropic glutamate receptor L-glutamate and glycine-binding" evidence="14">
    <location>
        <begin position="227"/>
        <end position="287"/>
    </location>
</feature>
<dbReference type="PANTHER" id="PTHR42643:SF30">
    <property type="entry name" value="IONOTROPIC RECEPTOR 40A-RELATED"/>
    <property type="match status" value="1"/>
</dbReference>
<feature type="transmembrane region" description="Helical" evidence="12">
    <location>
        <begin position="992"/>
        <end position="1011"/>
    </location>
</feature>
<keyword evidence="13" id="KW-0732">Signal</keyword>
<keyword evidence="11" id="KW-0407">Ion channel</keyword>
<sequence length="2535" mass="288654">MKVLLMASLCCIATSLCAMVPVSHHHRNKYHHLTVPIAHHFKDTNVPVVFWLDSPVYVTNQSTQLDALQAIVLAHSDWMVAVFRNSLRCMRCRTRLQNVFIAATASSLQTLLASLEYECFYPTGRYIFIVTEQLAREATDVRNVFEIVWKNRIVHVVLIVSRSNDTARFRAYGYEPYAYGKCGKVRVKLIDRYTDAGWRRLAGGWFNRALPNFHQCPLKVVTFESKPFVMVRTVGNETRYSGLEVKIFNHIAAKLNVSIVYTPPPNNTRWGMLLPHNSTGQMGMLQRDEADVGFGSVGRSIERDLYLSSSVPSIVSQLSMTIPPRLPYTALEKLFLPLRPSAWLLVAAGYTTILCLYVALFRGKHRPHRERIPGLYYTFWTILMGGPGREVHRHSTRLYVISLVLNALIVRNLYQSALFQRLKSNDLMAANLHTYQDINEAGLSYYMFRTTVRFYADNPEVNGSIRAIANENIDWDEVMYNISQHRLKGVIPLSLESIAYYVKHRGQQQKGAMVYVSERTAISYYIAFHFPRRTALKQPFDRLLHRLQAGGFILHWRAEYRNNPNGAKNYEQQDGVVPTPLQLQQVAGGFYLWALGLLVATVAFVGEFAVSKLKDDKTHGFERFACNSFFQCMRLSLHGFHRTTASLMKLFVTLLALAMVAQHCYCSAGKFIPLVDAARATEHLQAPLKQHFQYPTFPVNFRAESSENGTTTTRELFEINELMRENSGWLIGTVSGRLPIVTNPYASFYNVFFADGYDAMGKILQTLNYTDYDPTGRCLLVINAAYETDHMVQLVAILWQLRIVNVAVIVQEAATDTDSYRAYSYDPYREGKCELLEPLLLDQFVGGRWQGLHRWYRNKMENFHGCSLSVGTFAAKPYSMVRRDGNATIRYGMEVSIVENVARWFNFTIDYRSPAGTVKWGIIRAANSTGMMGMIQRNEVAFGFGCMGYNEYRNRYLSVGLPSFITQLSMAAPPARPFTWLEKLFAPFTLEAWLCIALCYTGYLLLTVLVFDSRLVTTVEHFRNPAYNVWVMLMGGPSRPVRQTSIRLFLAGFVLNALVIRTMYHSAMFERLQATTTLGSDLNTFQQINAAHMLYYMYITTSFYVKDNPLLHGRIRILWDETKDWDEVMYNISHYRLKGVFVIPLDAIEYYVKNVGQRGLVYVSSHTSINYNPGFVYPKASPLTEPFSAIIGRYQAAGLIPIWREQFRDTRYWNNAKQHPEPISLRWSHLSGGFYLWACLLALSSLVLVGERIMSRISRLEVVIEMRSAIIIAIMHLLVLSVPKTAGHLLNAKPSGNPATVTQPASLLTPIVQTHYRVPEGFVAVRVQNGGHSNPSHQQQDLIDGLMRTGHDWLAVSFDDLPAAERRPAYYGVFLVAGYRSLCTLLDGMTPGAYQFDGLYTIVIEQRRPKLHDVMERLWRCRLLNVVVIVSEKRANEDEERYVAYTYHPYREHRCGSVEPYAVGQYANGTWTELVRWYAKRTDNFNGCPLVIGTIPIIPCSIIERDGPGGSTTHKGIEVSQVDDLSRRYNFTPQYRISNGSTRWGFARAVNSTGLMGWIQRGEVDFGLGSIGISLSRVQHLRPGIASRFGQLAMAIPPKRPDSSVEKLIKPFSRQTWLCVVLGLAGISTLAWALFGIGWRRVADRLRHPYYTVWVLTMGGPCGALRMDSTRLFVVSLVLNMLVVRTLYHAAMFERLQASASLASELDTLEQINRAGKMYIMHKTIALFFNDNPLVGPRRIRHTLHDNENWEELLYQLSRPGSDFVVTLPLDCIKYYVQQYGNRGLVYVGKHNGITYNTAFFYPQTTALQAPFSARVLAYHSAGLVDQWAQAFEDGRYWSNAKADPEPASLAWSHLSGAFYLCGTMHLLAVCVFVAELGWARKWRKASEIAMLLFCLMLWCTFADGCTVERREEEMPPEFLQSEPTNTRFLAPVLRAHYRARALEVHFRSWNGNDTQRQLTPWLGELIDDALCRNADWMIVSFADLLAPAVQRRSAHYSVLLMLDYGALCSWLQHGLDSGAYHFDGLYTIVIEQLADRGQLDAAMKQLWNRRIINVVVVVVLARWEADNRGELVAYSYDPYGEGQCGNAAPYEIGRYANNNGTWDRLAGWFPNRLTNLHGCSLTVGTVEVRPFSMTRTVGNRTVHYGLEVHIVDTLAARLNFTFRYVRPTDGVKWGILYATNSTGLVGLLQRRGADFGFGSLGFSLNRHTYLRMGVPNHMTQMIMGIPPKRPYTSFEKLFQPFAVDAWLCIAFGYAAFALVTLALVTVNRRLAREPALQHPLYQLWVLLMGGAVGWLRLDSTRLFLIGFVLNALVIRTLFQAGLFQRLQSSASLASDLNTLEAINRAGLYYNMFRASLQFYRDNPSIPASRIKLVPNDQRDWDDLFYELSQDRLGGVMVSPLDCIAYYVKRRGKDGVVYVGKDTGFMYNLGFHYPKSTALQRPFDGWILRMHAAGLVHHWSEEYRDNRYWTNAKEDPEPASLRWNQISGGFYLCSALMLLATVVFLGEIVYFRLRTRRLLQRCCGRKTRTRRKKSV</sequence>
<feature type="transmembrane region" description="Helical" evidence="12">
    <location>
        <begin position="1617"/>
        <end position="1639"/>
    </location>
</feature>
<feature type="transmembrane region" description="Helical" evidence="12">
    <location>
        <begin position="2279"/>
        <end position="2296"/>
    </location>
</feature>
<keyword evidence="6" id="KW-0406">Ion transport</keyword>
<dbReference type="SUPFAM" id="SSF53850">
    <property type="entry name" value="Periplasmic binding protein-like II"/>
    <property type="match status" value="4"/>
</dbReference>
<keyword evidence="16" id="KW-1185">Reference proteome</keyword>
<evidence type="ECO:0000313" key="15">
    <source>
        <dbReference type="EnsemblMetazoa" id="AQUA009773-PA"/>
    </source>
</evidence>
<organism evidence="15 16">
    <name type="scientific">Anopheles quadriannulatus</name>
    <name type="common">Mosquito</name>
    <dbReference type="NCBI Taxonomy" id="34691"/>
    <lineage>
        <taxon>Eukaryota</taxon>
        <taxon>Metazoa</taxon>
        <taxon>Ecdysozoa</taxon>
        <taxon>Arthropoda</taxon>
        <taxon>Hexapoda</taxon>
        <taxon>Insecta</taxon>
        <taxon>Pterygota</taxon>
        <taxon>Neoptera</taxon>
        <taxon>Endopterygota</taxon>
        <taxon>Diptera</taxon>
        <taxon>Nematocera</taxon>
        <taxon>Culicoidea</taxon>
        <taxon>Culicidae</taxon>
        <taxon>Anophelinae</taxon>
        <taxon>Anopheles</taxon>
    </lineage>
</organism>
<evidence type="ECO:0000256" key="7">
    <source>
        <dbReference type="ARBA" id="ARBA00023136"/>
    </source>
</evidence>
<comment type="subcellular location">
    <subcellularLocation>
        <location evidence="1">Cell membrane</location>
        <topology evidence="1">Multi-pass membrane protein</topology>
    </subcellularLocation>
</comment>
<dbReference type="Proteomes" id="UP000076407">
    <property type="component" value="Unassembled WGS sequence"/>
</dbReference>
<feature type="transmembrane region" description="Helical" evidence="12">
    <location>
        <begin position="1234"/>
        <end position="1254"/>
    </location>
</feature>
<dbReference type="SMART" id="SM00918">
    <property type="entry name" value="Lig_chan-Glu_bd"/>
    <property type="match status" value="3"/>
</dbReference>
<keyword evidence="2" id="KW-0813">Transport</keyword>
<evidence type="ECO:0000256" key="1">
    <source>
        <dbReference type="ARBA" id="ARBA00004651"/>
    </source>
</evidence>
<keyword evidence="7 12" id="KW-0472">Membrane</keyword>
<feature type="transmembrane region" description="Helical" evidence="12">
    <location>
        <begin position="2246"/>
        <end position="2267"/>
    </location>
</feature>
<evidence type="ECO:0000256" key="10">
    <source>
        <dbReference type="ARBA" id="ARBA00023286"/>
    </source>
</evidence>
<feature type="chain" id="PRO_5008143024" description="Ionotropic glutamate receptor L-glutamate and glycine-binding domain-containing protein" evidence="13">
    <location>
        <begin position="19"/>
        <end position="2535"/>
    </location>
</feature>
<protein>
    <recommendedName>
        <fullName evidence="14">Ionotropic glutamate receptor L-glutamate and glycine-binding domain-containing protein</fullName>
    </recommendedName>
</protein>
<dbReference type="GO" id="GO:0015276">
    <property type="term" value="F:ligand-gated monoatomic ion channel activity"/>
    <property type="evidence" value="ECO:0007669"/>
    <property type="project" value="InterPro"/>
</dbReference>
<evidence type="ECO:0000313" key="16">
    <source>
        <dbReference type="Proteomes" id="UP000076407"/>
    </source>
</evidence>
<evidence type="ECO:0000256" key="5">
    <source>
        <dbReference type="ARBA" id="ARBA00022989"/>
    </source>
</evidence>
<reference evidence="15" key="1">
    <citation type="submission" date="2020-05" db="UniProtKB">
        <authorList>
            <consortium name="EnsemblMetazoa"/>
        </authorList>
    </citation>
    <scope>IDENTIFICATION</scope>
    <source>
        <strain evidence="15">SANGQUA</strain>
    </source>
</reference>
<evidence type="ECO:0000256" key="6">
    <source>
        <dbReference type="ARBA" id="ARBA00023065"/>
    </source>
</evidence>
<evidence type="ECO:0000256" key="13">
    <source>
        <dbReference type="SAM" id="SignalP"/>
    </source>
</evidence>
<evidence type="ECO:0000256" key="4">
    <source>
        <dbReference type="ARBA" id="ARBA00022692"/>
    </source>
</evidence>
<evidence type="ECO:0000259" key="14">
    <source>
        <dbReference type="SMART" id="SM00918"/>
    </source>
</evidence>
<accession>A0A182XIT9</accession>
<evidence type="ECO:0000256" key="12">
    <source>
        <dbReference type="SAM" id="Phobius"/>
    </source>
</evidence>
<dbReference type="EnsemblMetazoa" id="AQUA009773-RA">
    <property type="protein sequence ID" value="AQUA009773-PA"/>
    <property type="gene ID" value="AQUA009773"/>
</dbReference>
<dbReference type="Gene3D" id="3.40.190.10">
    <property type="entry name" value="Periplasmic binding protein-like II"/>
    <property type="match status" value="4"/>
</dbReference>
<feature type="signal peptide" evidence="13">
    <location>
        <begin position="1"/>
        <end position="18"/>
    </location>
</feature>
<dbReference type="InterPro" id="IPR019594">
    <property type="entry name" value="Glu/Gly-bd"/>
</dbReference>
<keyword evidence="3" id="KW-1003">Cell membrane</keyword>
<evidence type="ECO:0000256" key="3">
    <source>
        <dbReference type="ARBA" id="ARBA00022475"/>
    </source>
</evidence>
<evidence type="ECO:0000256" key="8">
    <source>
        <dbReference type="ARBA" id="ARBA00023170"/>
    </source>
</evidence>
<dbReference type="STRING" id="34691.A0A182XIT9"/>
<dbReference type="InterPro" id="IPR052192">
    <property type="entry name" value="Insect_Ionotropic_Sensory_Rcpt"/>
</dbReference>
<name>A0A182XIT9_ANOQN</name>
<keyword evidence="9" id="KW-0325">Glycoprotein</keyword>
<evidence type="ECO:0000256" key="9">
    <source>
        <dbReference type="ARBA" id="ARBA00023180"/>
    </source>
</evidence>
<keyword evidence="4 12" id="KW-0812">Transmembrane</keyword>
<evidence type="ECO:0000256" key="11">
    <source>
        <dbReference type="ARBA" id="ARBA00023303"/>
    </source>
</evidence>
<dbReference type="GO" id="GO:0005886">
    <property type="term" value="C:plasma membrane"/>
    <property type="evidence" value="ECO:0007669"/>
    <property type="project" value="UniProtKB-SubCell"/>
</dbReference>
<feature type="transmembrane region" description="Helical" evidence="12">
    <location>
        <begin position="590"/>
        <end position="610"/>
    </location>
</feature>
<feature type="domain" description="Ionotropic glutamate receptor L-glutamate and glycine-binding" evidence="14">
    <location>
        <begin position="877"/>
        <end position="937"/>
    </location>
</feature>
<evidence type="ECO:0000256" key="2">
    <source>
        <dbReference type="ARBA" id="ARBA00022448"/>
    </source>
</evidence>
<feature type="domain" description="Ionotropic glutamate receptor L-glutamate and glycine-binding" evidence="14">
    <location>
        <begin position="2131"/>
        <end position="2191"/>
    </location>
</feature>
<dbReference type="InterPro" id="IPR056198">
    <property type="entry name" value="LBD_receptor"/>
</dbReference>
<dbReference type="PANTHER" id="PTHR42643">
    <property type="entry name" value="IONOTROPIC RECEPTOR 20A-RELATED"/>
    <property type="match status" value="1"/>
</dbReference>
<dbReference type="VEuPathDB" id="VectorBase:AQUA009773"/>
<keyword evidence="8" id="KW-0675">Receptor</keyword>
<feature type="transmembrane region" description="Helical" evidence="12">
    <location>
        <begin position="1046"/>
        <end position="1064"/>
    </location>
</feature>
<feature type="transmembrane region" description="Helical" evidence="12">
    <location>
        <begin position="2489"/>
        <end position="2511"/>
    </location>
</feature>
<keyword evidence="10" id="KW-1071">Ligand-gated ion channel</keyword>
<feature type="transmembrane region" description="Helical" evidence="12">
    <location>
        <begin position="342"/>
        <end position="361"/>
    </location>
</feature>